<keyword evidence="3 5" id="KW-0694">RNA-binding</keyword>
<accession>A0AA94EPQ2</accession>
<comment type="subcellular location">
    <subcellularLocation>
        <location evidence="5">Cytoplasm</location>
    </subcellularLocation>
</comment>
<dbReference type="Gene3D" id="2.60.40.4380">
    <property type="entry name" value="Translational regulator CsrA"/>
    <property type="match status" value="1"/>
</dbReference>
<dbReference type="PANTHER" id="PTHR34984:SF1">
    <property type="entry name" value="CARBON STORAGE REGULATOR"/>
    <property type="match status" value="1"/>
</dbReference>
<keyword evidence="1 5" id="KW-0963">Cytoplasm</keyword>
<name>A0AA94EPQ2_9PSED</name>
<organism evidence="6 7">
    <name type="scientific">Pseudomonas koreensis</name>
    <dbReference type="NCBI Taxonomy" id="198620"/>
    <lineage>
        <taxon>Bacteria</taxon>
        <taxon>Pseudomonadati</taxon>
        <taxon>Pseudomonadota</taxon>
        <taxon>Gammaproteobacteria</taxon>
        <taxon>Pseudomonadales</taxon>
        <taxon>Pseudomonadaceae</taxon>
        <taxon>Pseudomonas</taxon>
    </lineage>
</organism>
<evidence type="ECO:0000256" key="1">
    <source>
        <dbReference type="ARBA" id="ARBA00022490"/>
    </source>
</evidence>
<dbReference type="Proteomes" id="UP000288002">
    <property type="component" value="Unassembled WGS sequence"/>
</dbReference>
<sequence length="142" mass="15373">MLILTRNPGETIRIGNDISVTLLGVNGKQSRIGITAPTEIAVHREEIHQRIKAGAQTTAMSEQFIEDHLGKRPSESNSMHIDDRVKMIGAEPAFMTVVFKLPSLNDARALIAVLPYGQKALGTEAEVFGYSAGNLMEDAPCA</sequence>
<dbReference type="AlphaFoldDB" id="A0AA94EPQ2"/>
<dbReference type="GO" id="GO:0045948">
    <property type="term" value="P:positive regulation of translational initiation"/>
    <property type="evidence" value="ECO:0007669"/>
    <property type="project" value="UniProtKB-UniRule"/>
</dbReference>
<dbReference type="InterPro" id="IPR036107">
    <property type="entry name" value="CsrA_sf"/>
</dbReference>
<keyword evidence="2 5" id="KW-0810">Translation regulation</keyword>
<dbReference type="InterPro" id="IPR003751">
    <property type="entry name" value="CsrA"/>
</dbReference>
<dbReference type="GO" id="GO:0045947">
    <property type="term" value="P:negative regulation of translational initiation"/>
    <property type="evidence" value="ECO:0007669"/>
    <property type="project" value="UniProtKB-UniRule"/>
</dbReference>
<dbReference type="GO" id="GO:0005829">
    <property type="term" value="C:cytosol"/>
    <property type="evidence" value="ECO:0007669"/>
    <property type="project" value="TreeGrafter"/>
</dbReference>
<keyword evidence="5" id="KW-0678">Repressor</keyword>
<evidence type="ECO:0000256" key="4">
    <source>
        <dbReference type="ARBA" id="ARBA00023159"/>
    </source>
</evidence>
<evidence type="ECO:0000256" key="2">
    <source>
        <dbReference type="ARBA" id="ARBA00022845"/>
    </source>
</evidence>
<gene>
    <name evidence="5" type="primary">csrA</name>
    <name evidence="6" type="ORF">A9HBioS_2045</name>
</gene>
<evidence type="ECO:0000256" key="3">
    <source>
        <dbReference type="ARBA" id="ARBA00022884"/>
    </source>
</evidence>
<dbReference type="Pfam" id="PF02599">
    <property type="entry name" value="CsrA"/>
    <property type="match status" value="1"/>
</dbReference>
<proteinExistence type="inferred from homology"/>
<protein>
    <recommendedName>
        <fullName evidence="5">Translational regulator CsrA</fullName>
    </recommendedName>
    <alternativeName>
        <fullName evidence="5">Carbon storage regulator</fullName>
    </alternativeName>
</protein>
<dbReference type="GO" id="GO:0048027">
    <property type="term" value="F:mRNA 5'-UTR binding"/>
    <property type="evidence" value="ECO:0007669"/>
    <property type="project" value="UniProtKB-UniRule"/>
</dbReference>
<dbReference type="EMBL" id="MKWS01000005">
    <property type="protein sequence ID" value="RVD78200.1"/>
    <property type="molecule type" value="Genomic_DNA"/>
</dbReference>
<dbReference type="GO" id="GO:0006109">
    <property type="term" value="P:regulation of carbohydrate metabolic process"/>
    <property type="evidence" value="ECO:0007669"/>
    <property type="project" value="UniProtKB-UniRule"/>
</dbReference>
<comment type="subunit">
    <text evidence="5">Homodimer; the beta-strands of each monomer intercalate to form a hydrophobic core, while the alpha-helices form wings that extend away from the core.</text>
</comment>
<evidence type="ECO:0000313" key="7">
    <source>
        <dbReference type="Proteomes" id="UP000288002"/>
    </source>
</evidence>
<comment type="caution">
    <text evidence="6">The sequence shown here is derived from an EMBL/GenBank/DDBJ whole genome shotgun (WGS) entry which is preliminary data.</text>
</comment>
<dbReference type="SUPFAM" id="SSF117130">
    <property type="entry name" value="CsrA-like"/>
    <property type="match status" value="1"/>
</dbReference>
<comment type="similarity">
    <text evidence="5">Belongs to the CsrA/RsmA family.</text>
</comment>
<comment type="function">
    <text evidence="5">A key translational regulator that binds mRNA to regulate translation initiation and/or mRNA stability. Mediates global changes in gene expression, shifting from rapid growth to stress survival by linking envelope stress, the stringent response and the catabolite repression systems. Usually binds in the 5'-UTR; binding at or near the Shine-Dalgarno sequence prevents ribosome-binding, repressing translation, binding elsewhere in the 5'-UTR can activate translation and/or stabilize the mRNA. Its function is antagonized by small RNA(s).</text>
</comment>
<dbReference type="NCBIfam" id="TIGR00202">
    <property type="entry name" value="csrA"/>
    <property type="match status" value="1"/>
</dbReference>
<evidence type="ECO:0000256" key="5">
    <source>
        <dbReference type="HAMAP-Rule" id="MF_00167"/>
    </source>
</evidence>
<dbReference type="HAMAP" id="MF_00167">
    <property type="entry name" value="CsrA"/>
    <property type="match status" value="1"/>
</dbReference>
<dbReference type="NCBIfam" id="NF002469">
    <property type="entry name" value="PRK01712.1"/>
    <property type="match status" value="1"/>
</dbReference>
<keyword evidence="4 5" id="KW-0010">Activator</keyword>
<evidence type="ECO:0000313" key="6">
    <source>
        <dbReference type="EMBL" id="RVD78200.1"/>
    </source>
</evidence>
<reference evidence="6 7" key="1">
    <citation type="submission" date="2016-10" db="EMBL/GenBank/DDBJ databases">
        <title>Search of new enzymes for the oxidation of sulfur compounds.</title>
        <authorList>
            <person name="Novo A."/>
            <person name="Moreira I.S."/>
            <person name="Castro P.M."/>
        </authorList>
    </citation>
    <scope>NUCLEOTIDE SEQUENCE [LARGE SCALE GENOMIC DNA]</scope>
    <source>
        <strain evidence="6 7">A9</strain>
    </source>
</reference>
<dbReference type="GO" id="GO:0006402">
    <property type="term" value="P:mRNA catabolic process"/>
    <property type="evidence" value="ECO:0007669"/>
    <property type="project" value="InterPro"/>
</dbReference>
<dbReference type="PANTHER" id="PTHR34984">
    <property type="entry name" value="CARBON STORAGE REGULATOR"/>
    <property type="match status" value="1"/>
</dbReference>